<dbReference type="Proteomes" id="UP001353858">
    <property type="component" value="Unassembled WGS sequence"/>
</dbReference>
<gene>
    <name evidence="1" type="ORF">RN001_015962</name>
</gene>
<organism evidence="1 2">
    <name type="scientific">Aquatica leii</name>
    <dbReference type="NCBI Taxonomy" id="1421715"/>
    <lineage>
        <taxon>Eukaryota</taxon>
        <taxon>Metazoa</taxon>
        <taxon>Ecdysozoa</taxon>
        <taxon>Arthropoda</taxon>
        <taxon>Hexapoda</taxon>
        <taxon>Insecta</taxon>
        <taxon>Pterygota</taxon>
        <taxon>Neoptera</taxon>
        <taxon>Endopterygota</taxon>
        <taxon>Coleoptera</taxon>
        <taxon>Polyphaga</taxon>
        <taxon>Elateriformia</taxon>
        <taxon>Elateroidea</taxon>
        <taxon>Lampyridae</taxon>
        <taxon>Luciolinae</taxon>
        <taxon>Aquatica</taxon>
    </lineage>
</organism>
<evidence type="ECO:0000313" key="2">
    <source>
        <dbReference type="Proteomes" id="UP001353858"/>
    </source>
</evidence>
<name>A0AAN7NZP4_9COLE</name>
<comment type="caution">
    <text evidence="1">The sequence shown here is derived from an EMBL/GenBank/DDBJ whole genome shotgun (WGS) entry which is preliminary data.</text>
</comment>
<dbReference type="EMBL" id="JARPUR010000008">
    <property type="protein sequence ID" value="KAK4871838.1"/>
    <property type="molecule type" value="Genomic_DNA"/>
</dbReference>
<dbReference type="AlphaFoldDB" id="A0AAN7NZP4"/>
<sequence>MTELKNEFRDVNFKIITLEIDHDDEKVTNEDVTHDEFREMEEFDTKWYTVLSKMQSLVDKSNFDTVNHKPRTNQTQFNSCLCACVSHRLNRYGYLTFVIKLSGSSILFRHVSTTRNILFDKLAFVTLQRNSIST</sequence>
<reference evidence="2" key="1">
    <citation type="submission" date="2023-01" db="EMBL/GenBank/DDBJ databases">
        <title>Key to firefly adult light organ development and bioluminescence: homeobox transcription factors regulate luciferase expression and transportation to peroxisome.</title>
        <authorList>
            <person name="Fu X."/>
        </authorList>
    </citation>
    <scope>NUCLEOTIDE SEQUENCE [LARGE SCALE GENOMIC DNA]</scope>
</reference>
<keyword evidence="2" id="KW-1185">Reference proteome</keyword>
<proteinExistence type="predicted"/>
<protein>
    <submittedName>
        <fullName evidence="1">Uncharacterized protein</fullName>
    </submittedName>
</protein>
<evidence type="ECO:0000313" key="1">
    <source>
        <dbReference type="EMBL" id="KAK4871838.1"/>
    </source>
</evidence>
<accession>A0AAN7NZP4</accession>